<keyword evidence="6" id="KW-1185">Reference proteome</keyword>
<organism evidence="5 6">
    <name type="scientific">Rhodopirellula islandica</name>
    <dbReference type="NCBI Taxonomy" id="595434"/>
    <lineage>
        <taxon>Bacteria</taxon>
        <taxon>Pseudomonadati</taxon>
        <taxon>Planctomycetota</taxon>
        <taxon>Planctomycetia</taxon>
        <taxon>Pirellulales</taxon>
        <taxon>Pirellulaceae</taxon>
        <taxon>Rhodopirellula</taxon>
    </lineage>
</organism>
<accession>A0A0J1BKK7</accession>
<dbReference type="InterPro" id="IPR036390">
    <property type="entry name" value="WH_DNA-bd_sf"/>
</dbReference>
<dbReference type="NCBIfam" id="NF033788">
    <property type="entry name" value="HTH_metalloreg"/>
    <property type="match status" value="1"/>
</dbReference>
<name>A0A0J1BKK7_RHOIS</name>
<dbReference type="AlphaFoldDB" id="A0A0J1BKK7"/>
<dbReference type="PANTHER" id="PTHR33154">
    <property type="entry name" value="TRANSCRIPTIONAL REGULATOR, ARSR FAMILY"/>
    <property type="match status" value="1"/>
</dbReference>
<dbReference type="Pfam" id="PF01022">
    <property type="entry name" value="HTH_5"/>
    <property type="match status" value="1"/>
</dbReference>
<evidence type="ECO:0000256" key="2">
    <source>
        <dbReference type="ARBA" id="ARBA00023125"/>
    </source>
</evidence>
<reference evidence="5" key="1">
    <citation type="submission" date="2015-05" db="EMBL/GenBank/DDBJ databases">
        <title>Permanent draft genome of Rhodopirellula islandicus K833.</title>
        <authorList>
            <person name="Kizina J."/>
            <person name="Richter M."/>
            <person name="Glockner F.O."/>
            <person name="Harder J."/>
        </authorList>
    </citation>
    <scope>NUCLEOTIDE SEQUENCE [LARGE SCALE GENOMIC DNA]</scope>
    <source>
        <strain evidence="5">K833</strain>
    </source>
</reference>
<dbReference type="SUPFAM" id="SSF46785">
    <property type="entry name" value="Winged helix' DNA-binding domain"/>
    <property type="match status" value="1"/>
</dbReference>
<dbReference type="PATRIC" id="fig|595434.4.peg.819"/>
<keyword evidence="2" id="KW-0238">DNA-binding</keyword>
<dbReference type="GO" id="GO:0003677">
    <property type="term" value="F:DNA binding"/>
    <property type="evidence" value="ECO:0007669"/>
    <property type="project" value="UniProtKB-KW"/>
</dbReference>
<dbReference type="PANTHER" id="PTHR33154:SF15">
    <property type="entry name" value="REGULATORY PROTEIN ARSR"/>
    <property type="match status" value="1"/>
</dbReference>
<dbReference type="PROSITE" id="PS50987">
    <property type="entry name" value="HTH_ARSR_2"/>
    <property type="match status" value="1"/>
</dbReference>
<dbReference type="PRINTS" id="PR00778">
    <property type="entry name" value="HTHARSR"/>
</dbReference>
<dbReference type="CDD" id="cd00090">
    <property type="entry name" value="HTH_ARSR"/>
    <property type="match status" value="1"/>
</dbReference>
<dbReference type="Proteomes" id="UP000036367">
    <property type="component" value="Unassembled WGS sequence"/>
</dbReference>
<dbReference type="FunFam" id="1.10.10.10:FF:000997">
    <property type="entry name" value="Transcriptional regulator, ArsR family"/>
    <property type="match status" value="1"/>
</dbReference>
<dbReference type="GO" id="GO:0003700">
    <property type="term" value="F:DNA-binding transcription factor activity"/>
    <property type="evidence" value="ECO:0007669"/>
    <property type="project" value="InterPro"/>
</dbReference>
<dbReference type="InterPro" id="IPR051081">
    <property type="entry name" value="HTH_MetalResp_TranReg"/>
</dbReference>
<feature type="domain" description="HTH arsR-type" evidence="4">
    <location>
        <begin position="50"/>
        <end position="140"/>
    </location>
</feature>
<keyword evidence="1" id="KW-0805">Transcription regulation</keyword>
<evidence type="ECO:0000313" key="5">
    <source>
        <dbReference type="EMBL" id="KLU07047.1"/>
    </source>
</evidence>
<comment type="caution">
    <text evidence="5">The sequence shown here is derived from an EMBL/GenBank/DDBJ whole genome shotgun (WGS) entry which is preliminary data.</text>
</comment>
<dbReference type="Gene3D" id="1.10.10.10">
    <property type="entry name" value="Winged helix-like DNA-binding domain superfamily/Winged helix DNA-binding domain"/>
    <property type="match status" value="1"/>
</dbReference>
<evidence type="ECO:0000256" key="1">
    <source>
        <dbReference type="ARBA" id="ARBA00023015"/>
    </source>
</evidence>
<dbReference type="SMART" id="SM00418">
    <property type="entry name" value="HTH_ARSR"/>
    <property type="match status" value="1"/>
</dbReference>
<proteinExistence type="predicted"/>
<evidence type="ECO:0000259" key="4">
    <source>
        <dbReference type="PROSITE" id="PS50987"/>
    </source>
</evidence>
<sequence length="140" mass="15580">MGTQNERLKPLTKRRQGVIVNRSSTMDFPEDSDLAKTTKKCCDTAPVKLKDDPTAEDFAKLAWAIAHPARVQIVRFLIGREACMCGEIVNQLPLAQSTVSQHLKILKEAGLIQGEVDGPKVCYCINEERLQQLKTFVVAL</sequence>
<dbReference type="InterPro" id="IPR036388">
    <property type="entry name" value="WH-like_DNA-bd_sf"/>
</dbReference>
<gene>
    <name evidence="5" type="ORF">RISK_000848</name>
</gene>
<evidence type="ECO:0000256" key="3">
    <source>
        <dbReference type="ARBA" id="ARBA00023163"/>
    </source>
</evidence>
<dbReference type="EMBL" id="LECT01000007">
    <property type="protein sequence ID" value="KLU07047.1"/>
    <property type="molecule type" value="Genomic_DNA"/>
</dbReference>
<protein>
    <submittedName>
        <fullName evidence="5">Transcriptional regulator, ArsR family</fullName>
    </submittedName>
</protein>
<evidence type="ECO:0000313" key="6">
    <source>
        <dbReference type="Proteomes" id="UP000036367"/>
    </source>
</evidence>
<dbReference type="InterPro" id="IPR011991">
    <property type="entry name" value="ArsR-like_HTH"/>
</dbReference>
<dbReference type="STRING" id="595434.RISK_000848"/>
<keyword evidence="3" id="KW-0804">Transcription</keyword>
<dbReference type="InterPro" id="IPR001845">
    <property type="entry name" value="HTH_ArsR_DNA-bd_dom"/>
</dbReference>